<dbReference type="InterPro" id="IPR057240">
    <property type="entry name" value="ParB_dimer_C"/>
</dbReference>
<protein>
    <recommendedName>
        <fullName evidence="2">Probable chromosome-partitioning protein ParB</fullName>
    </recommendedName>
</protein>
<organism evidence="7 8">
    <name type="scientific">Thioalkalivibrio denitrificans</name>
    <dbReference type="NCBI Taxonomy" id="108003"/>
    <lineage>
        <taxon>Bacteria</taxon>
        <taxon>Pseudomonadati</taxon>
        <taxon>Pseudomonadota</taxon>
        <taxon>Gammaproteobacteria</taxon>
        <taxon>Chromatiales</taxon>
        <taxon>Ectothiorhodospiraceae</taxon>
        <taxon>Thioalkalivibrio</taxon>
    </lineage>
</organism>
<keyword evidence="3" id="KW-0159">Chromosome partition</keyword>
<dbReference type="CDD" id="cd16393">
    <property type="entry name" value="SPO0J_N"/>
    <property type="match status" value="1"/>
</dbReference>
<dbReference type="GO" id="GO:0005694">
    <property type="term" value="C:chromosome"/>
    <property type="evidence" value="ECO:0007669"/>
    <property type="project" value="TreeGrafter"/>
</dbReference>
<dbReference type="InterPro" id="IPR003115">
    <property type="entry name" value="ParB_N"/>
</dbReference>
<dbReference type="Pfam" id="PF17762">
    <property type="entry name" value="HTH_ParB"/>
    <property type="match status" value="1"/>
</dbReference>
<dbReference type="InterPro" id="IPR004437">
    <property type="entry name" value="ParB/RepB/Spo0J"/>
</dbReference>
<evidence type="ECO:0000256" key="4">
    <source>
        <dbReference type="ARBA" id="ARBA00023125"/>
    </source>
</evidence>
<evidence type="ECO:0000256" key="5">
    <source>
        <dbReference type="ARBA" id="ARBA00025472"/>
    </source>
</evidence>
<dbReference type="EMBL" id="MVBK01000014">
    <property type="protein sequence ID" value="OOG27877.1"/>
    <property type="molecule type" value="Genomic_DNA"/>
</dbReference>
<keyword evidence="4" id="KW-0238">DNA-binding</keyword>
<dbReference type="FunFam" id="3.90.1530.30:FF:000001">
    <property type="entry name" value="Chromosome partitioning protein ParB"/>
    <property type="match status" value="1"/>
</dbReference>
<dbReference type="AlphaFoldDB" id="A0A1V3NS06"/>
<reference evidence="7 8" key="1">
    <citation type="submission" date="2017-02" db="EMBL/GenBank/DDBJ databases">
        <title>Genomic diversity within the haloalkaliphilic genus Thioalkalivibrio.</title>
        <authorList>
            <person name="Ahn A.-C."/>
            <person name="Meier-Kolthoff J."/>
            <person name="Overmars L."/>
            <person name="Richter M."/>
            <person name="Woyke T."/>
            <person name="Sorokin D.Y."/>
            <person name="Muyzer G."/>
        </authorList>
    </citation>
    <scope>NUCLEOTIDE SEQUENCE [LARGE SCALE GENOMIC DNA]</scope>
    <source>
        <strain evidence="7 8">ALJD</strain>
    </source>
</reference>
<dbReference type="InterPro" id="IPR041468">
    <property type="entry name" value="HTH_ParB/Spo0J"/>
</dbReference>
<dbReference type="PANTHER" id="PTHR33375:SF1">
    <property type="entry name" value="CHROMOSOME-PARTITIONING PROTEIN PARB-RELATED"/>
    <property type="match status" value="1"/>
</dbReference>
<dbReference type="SUPFAM" id="SSF110849">
    <property type="entry name" value="ParB/Sulfiredoxin"/>
    <property type="match status" value="1"/>
</dbReference>
<evidence type="ECO:0000256" key="1">
    <source>
        <dbReference type="ARBA" id="ARBA00006295"/>
    </source>
</evidence>
<dbReference type="Gene3D" id="3.90.1530.30">
    <property type="match status" value="1"/>
</dbReference>
<dbReference type="Pfam" id="PF23552">
    <property type="entry name" value="ParB_C"/>
    <property type="match status" value="1"/>
</dbReference>
<dbReference type="RefSeq" id="WP_077277572.1">
    <property type="nucleotide sequence ID" value="NZ_MVBK01000014.1"/>
</dbReference>
<accession>A0A1V3NS06</accession>
<dbReference type="PANTHER" id="PTHR33375">
    <property type="entry name" value="CHROMOSOME-PARTITIONING PROTEIN PARB-RELATED"/>
    <property type="match status" value="1"/>
</dbReference>
<feature type="domain" description="ParB-like N-terminal" evidence="6">
    <location>
        <begin position="32"/>
        <end position="121"/>
    </location>
</feature>
<comment type="similarity">
    <text evidence="1">Belongs to the ParB family.</text>
</comment>
<evidence type="ECO:0000313" key="7">
    <source>
        <dbReference type="EMBL" id="OOG27877.1"/>
    </source>
</evidence>
<comment type="caution">
    <text evidence="7">The sequence shown here is derived from an EMBL/GenBank/DDBJ whole genome shotgun (WGS) entry which is preliminary data.</text>
</comment>
<evidence type="ECO:0000256" key="2">
    <source>
        <dbReference type="ARBA" id="ARBA00022372"/>
    </source>
</evidence>
<dbReference type="Gene3D" id="1.10.10.2830">
    <property type="match status" value="1"/>
</dbReference>
<dbReference type="GO" id="GO:0003677">
    <property type="term" value="F:DNA binding"/>
    <property type="evidence" value="ECO:0007669"/>
    <property type="project" value="UniProtKB-KW"/>
</dbReference>
<dbReference type="GO" id="GO:0045881">
    <property type="term" value="P:positive regulation of sporulation resulting in formation of a cellular spore"/>
    <property type="evidence" value="ECO:0007669"/>
    <property type="project" value="TreeGrafter"/>
</dbReference>
<dbReference type="Pfam" id="PF02195">
    <property type="entry name" value="ParB_N"/>
    <property type="match status" value="1"/>
</dbReference>
<dbReference type="InterPro" id="IPR050336">
    <property type="entry name" value="Chromosome_partition/occlusion"/>
</dbReference>
<comment type="function">
    <text evidence="5">Involved in chromosome partition. Localize to both poles of the predivisional cell following completion of DNA replication. Binds to the DNA origin of replication.</text>
</comment>
<dbReference type="STRING" id="108003.B1C78_02595"/>
<dbReference type="FunFam" id="1.10.10.2830:FF:000001">
    <property type="entry name" value="Chromosome partitioning protein ParB"/>
    <property type="match status" value="1"/>
</dbReference>
<dbReference type="OrthoDB" id="9802051at2"/>
<proteinExistence type="inferred from homology"/>
<evidence type="ECO:0000259" key="6">
    <source>
        <dbReference type="SMART" id="SM00470"/>
    </source>
</evidence>
<dbReference type="SMART" id="SM00470">
    <property type="entry name" value="ParB"/>
    <property type="match status" value="1"/>
</dbReference>
<evidence type="ECO:0000256" key="3">
    <source>
        <dbReference type="ARBA" id="ARBA00022829"/>
    </source>
</evidence>
<dbReference type="Proteomes" id="UP000189462">
    <property type="component" value="Unassembled WGS sequence"/>
</dbReference>
<gene>
    <name evidence="7" type="ORF">B1C78_02595</name>
</gene>
<evidence type="ECO:0000313" key="8">
    <source>
        <dbReference type="Proteomes" id="UP000189462"/>
    </source>
</evidence>
<name>A0A1V3NS06_9GAMM</name>
<dbReference type="InterPro" id="IPR036086">
    <property type="entry name" value="ParB/Sulfiredoxin_sf"/>
</dbReference>
<dbReference type="NCBIfam" id="TIGR00180">
    <property type="entry name" value="parB_part"/>
    <property type="match status" value="1"/>
</dbReference>
<keyword evidence="8" id="KW-1185">Reference proteome</keyword>
<sequence length="286" mass="31465">MARRRSGLGRGLDALLSSAGAAQREEEEANLRQIPVDQIRRGKYQPRVHIRQEALEELAASIRAQGVVQPVVVRPMGQGYELIAGERRWRAAQLAGLHELPAVVRDIPDQAAAAMALIENIQRENLNPIEEARALHRLIQEFEMTHQQAAESVGRSRTGVTNLLRLLDLGETARTLLDEGRIEMGHARALLALPGNAQDEAARKVVAKGLSVRETERLVQQLLKTNGSKPSAKAPAKNPDVRRLEEELSGKLGAPVTIEYNTKGKGRLVVQYNSLDELDGILAHLK</sequence>
<dbReference type="GO" id="GO:0007059">
    <property type="term" value="P:chromosome segregation"/>
    <property type="evidence" value="ECO:0007669"/>
    <property type="project" value="UniProtKB-KW"/>
</dbReference>